<dbReference type="EMBL" id="CAJMWZ010006806">
    <property type="protein sequence ID" value="CAE6527825.1"/>
    <property type="molecule type" value="Genomic_DNA"/>
</dbReference>
<evidence type="ECO:0000256" key="2">
    <source>
        <dbReference type="ARBA" id="ARBA00022448"/>
    </source>
</evidence>
<feature type="transmembrane region" description="Helical" evidence="8">
    <location>
        <begin position="99"/>
        <end position="118"/>
    </location>
</feature>
<dbReference type="GO" id="GO:0005254">
    <property type="term" value="F:chloride channel activity"/>
    <property type="evidence" value="ECO:0007669"/>
    <property type="project" value="InterPro"/>
</dbReference>
<feature type="transmembrane region" description="Helical" evidence="8">
    <location>
        <begin position="365"/>
        <end position="387"/>
    </location>
</feature>
<protein>
    <submittedName>
        <fullName evidence="9">Uncharacterized protein</fullName>
    </submittedName>
</protein>
<comment type="subcellular location">
    <subcellularLocation>
        <location evidence="1">Cell membrane</location>
        <topology evidence="1">Multi-pass membrane protein</topology>
    </subcellularLocation>
</comment>
<evidence type="ECO:0000256" key="7">
    <source>
        <dbReference type="ARBA" id="ARBA00023136"/>
    </source>
</evidence>
<evidence type="ECO:0000256" key="5">
    <source>
        <dbReference type="ARBA" id="ARBA00022989"/>
    </source>
</evidence>
<dbReference type="InterPro" id="IPR044669">
    <property type="entry name" value="YneE/VCCN1/2-like"/>
</dbReference>
<comment type="caution">
    <text evidence="9">The sequence shown here is derived from an EMBL/GenBank/DDBJ whole genome shotgun (WGS) entry which is preliminary data.</text>
</comment>
<dbReference type="PANTHER" id="PTHR33281:SF19">
    <property type="entry name" value="VOLTAGE-DEPENDENT ANION CHANNEL-FORMING PROTEIN YNEE"/>
    <property type="match status" value="1"/>
</dbReference>
<keyword evidence="4 8" id="KW-0812">Transmembrane</keyword>
<dbReference type="Pfam" id="PF25539">
    <property type="entry name" value="Bestrophin_2"/>
    <property type="match status" value="1"/>
</dbReference>
<sequence>MGDVTPPSVIQPTTAGGHLKAGILGLSDSAADMANKHENHFVGGGLPPIDPFANPTRFFPSLFNAILATALFRCWNLILLFGGWATCVCVISAKVHNLGIQPTLLTVFGTILGFVISYRTSSSFERYNEGRRLWSTIVLASRTFSRTVWFHIPDTPSTATPETAAEARARNLIEKRTAINLVEAFSVAVKHYLRGEEGIYYEDLYHLVKFLPAYSLPADLAPASNPPKWGAFDVWPLSLLVKVLTQKGKSVSGKKAAKERAKQHVISHNVPLEITLYLSSYISALQQRKVVDVPTINTLLLGLNQLVDSLSGLERILTTPIPFSYGVHLWTVCLLYVFFLPFQLWPVLKWVTIPATSIAVRLIHFHGSQLCLTYFVQAFLFFGFIVAGEEIENPFDPFGYDKNDLNLDHFCRNIIHAELMAITSVPVPDPSQWAFAKDNDCVFGTQACREYALGLHMDRCCGFLEVCVRSINYPAVDATNRLLKRETVVAQHVLGASMWWEVIWDTCKMPRLDDYESGPRPYHGRSISIRLYQRSDSSSRYRPEKEIHSYHRCRLIHASMGTFLKCGT</sequence>
<evidence type="ECO:0000256" key="1">
    <source>
        <dbReference type="ARBA" id="ARBA00004651"/>
    </source>
</evidence>
<reference evidence="9" key="1">
    <citation type="submission" date="2021-01" db="EMBL/GenBank/DDBJ databases">
        <authorList>
            <person name="Kaushik A."/>
        </authorList>
    </citation>
    <scope>NUCLEOTIDE SEQUENCE</scope>
    <source>
        <strain evidence="9">Type strain: AG8-Rh-89/</strain>
    </source>
</reference>
<dbReference type="PANTHER" id="PTHR33281">
    <property type="entry name" value="UPF0187 PROTEIN YNEE"/>
    <property type="match status" value="1"/>
</dbReference>
<evidence type="ECO:0000313" key="9">
    <source>
        <dbReference type="EMBL" id="CAE6527825.1"/>
    </source>
</evidence>
<name>A0A8H3HG00_9AGAM</name>
<dbReference type="GO" id="GO:0005886">
    <property type="term" value="C:plasma membrane"/>
    <property type="evidence" value="ECO:0007669"/>
    <property type="project" value="UniProtKB-SubCell"/>
</dbReference>
<accession>A0A8H3HG00</accession>
<feature type="transmembrane region" description="Helical" evidence="8">
    <location>
        <begin position="325"/>
        <end position="345"/>
    </location>
</feature>
<evidence type="ECO:0000313" key="10">
    <source>
        <dbReference type="Proteomes" id="UP000663850"/>
    </source>
</evidence>
<dbReference type="Proteomes" id="UP000663850">
    <property type="component" value="Unassembled WGS sequence"/>
</dbReference>
<evidence type="ECO:0000256" key="6">
    <source>
        <dbReference type="ARBA" id="ARBA00023065"/>
    </source>
</evidence>
<keyword evidence="2" id="KW-0813">Transport</keyword>
<organism evidence="9 10">
    <name type="scientific">Rhizoctonia solani</name>
    <dbReference type="NCBI Taxonomy" id="456999"/>
    <lineage>
        <taxon>Eukaryota</taxon>
        <taxon>Fungi</taxon>
        <taxon>Dikarya</taxon>
        <taxon>Basidiomycota</taxon>
        <taxon>Agaricomycotina</taxon>
        <taxon>Agaricomycetes</taxon>
        <taxon>Cantharellales</taxon>
        <taxon>Ceratobasidiaceae</taxon>
        <taxon>Rhizoctonia</taxon>
    </lineage>
</organism>
<keyword evidence="6" id="KW-0406">Ion transport</keyword>
<keyword evidence="3" id="KW-1003">Cell membrane</keyword>
<keyword evidence="7 8" id="KW-0472">Membrane</keyword>
<gene>
    <name evidence="9" type="ORF">RDB_LOCUS126325</name>
</gene>
<proteinExistence type="predicted"/>
<evidence type="ECO:0000256" key="3">
    <source>
        <dbReference type="ARBA" id="ARBA00022475"/>
    </source>
</evidence>
<dbReference type="AlphaFoldDB" id="A0A8H3HG00"/>
<keyword evidence="5 8" id="KW-1133">Transmembrane helix</keyword>
<evidence type="ECO:0000256" key="8">
    <source>
        <dbReference type="SAM" id="Phobius"/>
    </source>
</evidence>
<evidence type="ECO:0000256" key="4">
    <source>
        <dbReference type="ARBA" id="ARBA00022692"/>
    </source>
</evidence>